<dbReference type="PROSITE" id="PS00041">
    <property type="entry name" value="HTH_ARAC_FAMILY_1"/>
    <property type="match status" value="1"/>
</dbReference>
<evidence type="ECO:0000256" key="2">
    <source>
        <dbReference type="ARBA" id="ARBA00023125"/>
    </source>
</evidence>
<keyword evidence="2" id="KW-0238">DNA-binding</keyword>
<dbReference type="InterPro" id="IPR003313">
    <property type="entry name" value="AraC-bd"/>
</dbReference>
<protein>
    <submittedName>
        <fullName evidence="5">AraC family transcriptional regulator</fullName>
    </submittedName>
</protein>
<evidence type="ECO:0000256" key="3">
    <source>
        <dbReference type="ARBA" id="ARBA00023163"/>
    </source>
</evidence>
<dbReference type="PROSITE" id="PS01124">
    <property type="entry name" value="HTH_ARAC_FAMILY_2"/>
    <property type="match status" value="1"/>
</dbReference>
<dbReference type="SUPFAM" id="SSF51215">
    <property type="entry name" value="Regulatory protein AraC"/>
    <property type="match status" value="1"/>
</dbReference>
<dbReference type="InterPro" id="IPR014710">
    <property type="entry name" value="RmlC-like_jellyroll"/>
</dbReference>
<dbReference type="InterPro" id="IPR018062">
    <property type="entry name" value="HTH_AraC-typ_CS"/>
</dbReference>
<dbReference type="AlphaFoldDB" id="A0A3S0A4I6"/>
<dbReference type="SMART" id="SM00342">
    <property type="entry name" value="HTH_ARAC"/>
    <property type="match status" value="1"/>
</dbReference>
<dbReference type="InterPro" id="IPR018060">
    <property type="entry name" value="HTH_AraC"/>
</dbReference>
<dbReference type="GO" id="GO:0043565">
    <property type="term" value="F:sequence-specific DNA binding"/>
    <property type="evidence" value="ECO:0007669"/>
    <property type="project" value="InterPro"/>
</dbReference>
<dbReference type="RefSeq" id="WP_126141514.1">
    <property type="nucleotide sequence ID" value="NZ_RXHU01000033.1"/>
</dbReference>
<evidence type="ECO:0000313" key="5">
    <source>
        <dbReference type="EMBL" id="RTE09439.1"/>
    </source>
</evidence>
<organism evidence="5 6">
    <name type="scientific">Paenibacillus whitsoniae</name>
    <dbReference type="NCBI Taxonomy" id="2496558"/>
    <lineage>
        <taxon>Bacteria</taxon>
        <taxon>Bacillati</taxon>
        <taxon>Bacillota</taxon>
        <taxon>Bacilli</taxon>
        <taxon>Bacillales</taxon>
        <taxon>Paenibacillaceae</taxon>
        <taxon>Paenibacillus</taxon>
    </lineage>
</organism>
<proteinExistence type="predicted"/>
<dbReference type="InterPro" id="IPR037923">
    <property type="entry name" value="HTH-like"/>
</dbReference>
<dbReference type="PANTHER" id="PTHR43280">
    <property type="entry name" value="ARAC-FAMILY TRANSCRIPTIONAL REGULATOR"/>
    <property type="match status" value="1"/>
</dbReference>
<accession>A0A3S0A4I6</accession>
<dbReference type="InterPro" id="IPR020449">
    <property type="entry name" value="Tscrpt_reg_AraC-type_HTH"/>
</dbReference>
<keyword evidence="6" id="KW-1185">Reference proteome</keyword>
<evidence type="ECO:0000259" key="4">
    <source>
        <dbReference type="PROSITE" id="PS01124"/>
    </source>
</evidence>
<dbReference type="EMBL" id="RXHU01000033">
    <property type="protein sequence ID" value="RTE09439.1"/>
    <property type="molecule type" value="Genomic_DNA"/>
</dbReference>
<dbReference type="Pfam" id="PF12833">
    <property type="entry name" value="HTH_18"/>
    <property type="match status" value="1"/>
</dbReference>
<dbReference type="Pfam" id="PF02311">
    <property type="entry name" value="AraC_binding"/>
    <property type="match status" value="1"/>
</dbReference>
<dbReference type="SUPFAM" id="SSF46689">
    <property type="entry name" value="Homeodomain-like"/>
    <property type="match status" value="2"/>
</dbReference>
<name>A0A3S0A4I6_9BACL</name>
<evidence type="ECO:0000313" key="6">
    <source>
        <dbReference type="Proteomes" id="UP000276128"/>
    </source>
</evidence>
<dbReference type="GO" id="GO:0003700">
    <property type="term" value="F:DNA-binding transcription factor activity"/>
    <property type="evidence" value="ECO:0007669"/>
    <property type="project" value="InterPro"/>
</dbReference>
<dbReference type="InterPro" id="IPR009057">
    <property type="entry name" value="Homeodomain-like_sf"/>
</dbReference>
<keyword evidence="3" id="KW-0804">Transcription</keyword>
<comment type="caution">
    <text evidence="5">The sequence shown here is derived from an EMBL/GenBank/DDBJ whole genome shotgun (WGS) entry which is preliminary data.</text>
</comment>
<reference evidence="5 6" key="1">
    <citation type="submission" date="2018-12" db="EMBL/GenBank/DDBJ databases">
        <title>Bacillus ochoae sp. nov., Paenibacillus whitsoniae sp. nov., Paenibacillus spiritus sp. nov. Isolated from the Mars Exploration Rover during spacecraft assembly.</title>
        <authorList>
            <person name="Seuylemezian A."/>
            <person name="Vaishampayan P."/>
        </authorList>
    </citation>
    <scope>NUCLEOTIDE SEQUENCE [LARGE SCALE GENOMIC DNA]</scope>
    <source>
        <strain evidence="5 6">MER 54</strain>
    </source>
</reference>
<dbReference type="PANTHER" id="PTHR43280:SF2">
    <property type="entry name" value="HTH-TYPE TRANSCRIPTIONAL REGULATOR EXSA"/>
    <property type="match status" value="1"/>
</dbReference>
<dbReference type="PRINTS" id="PR00032">
    <property type="entry name" value="HTHARAC"/>
</dbReference>
<dbReference type="OrthoDB" id="9799319at2"/>
<keyword evidence="1" id="KW-0805">Transcription regulation</keyword>
<gene>
    <name evidence="5" type="ORF">EJQ19_12265</name>
</gene>
<evidence type="ECO:0000256" key="1">
    <source>
        <dbReference type="ARBA" id="ARBA00023015"/>
    </source>
</evidence>
<dbReference type="Gene3D" id="2.60.120.10">
    <property type="entry name" value="Jelly Rolls"/>
    <property type="match status" value="1"/>
</dbReference>
<dbReference type="Gene3D" id="1.10.10.60">
    <property type="entry name" value="Homeodomain-like"/>
    <property type="match status" value="2"/>
</dbReference>
<dbReference type="Proteomes" id="UP000276128">
    <property type="component" value="Unassembled WGS sequence"/>
</dbReference>
<feature type="domain" description="HTH araC/xylS-type" evidence="4">
    <location>
        <begin position="195"/>
        <end position="293"/>
    </location>
</feature>
<sequence>MSYYRYKEFMDEQFPFKIAVKNNAALLGNRQHAHEYFQICYVIKGTALHNVNGMKATLIKGDLFSIPPNYEHQIELLEGKEAEIVHIDFMPYLLDSSLQGLTDMESFVNFAFIQPFVAMNDRLLPKLNLTFNGQRETEQLIARMLQERERQQDGYTLMVKSNLQMLLVIAGREYAEFLEQSAEKQHVQANRKHFEKAVDYIESHYMHEIKLQDAAAQATMSPAYFSTMFKLLKGKSFIEYVNDIRLSEAMKLLKQTSHSIEQISYRIGFNHLTHFHRMFKKTTGLTPAEYRKQSKPDNPDLL</sequence>